<dbReference type="Proteomes" id="UP001221189">
    <property type="component" value="Unassembled WGS sequence"/>
</dbReference>
<accession>A0ABT5KDE3</accession>
<comment type="caution">
    <text evidence="2">The sequence shown here is derived from an EMBL/GenBank/DDBJ whole genome shotgun (WGS) entry which is preliminary data.</text>
</comment>
<organism evidence="2 3">
    <name type="scientific">Roseateles albus</name>
    <dbReference type="NCBI Taxonomy" id="2987525"/>
    <lineage>
        <taxon>Bacteria</taxon>
        <taxon>Pseudomonadati</taxon>
        <taxon>Pseudomonadota</taxon>
        <taxon>Betaproteobacteria</taxon>
        <taxon>Burkholderiales</taxon>
        <taxon>Sphaerotilaceae</taxon>
        <taxon>Roseateles</taxon>
    </lineage>
</organism>
<evidence type="ECO:0000256" key="1">
    <source>
        <dbReference type="SAM" id="SignalP"/>
    </source>
</evidence>
<evidence type="ECO:0000313" key="2">
    <source>
        <dbReference type="EMBL" id="MDC8771820.1"/>
    </source>
</evidence>
<sequence length="266" mass="29601">MKFHRHWILSTLLAALSVTTAATAAAAEPAPLDLEQLYAQHEQYIGKAATERMLRNAYQSQIGSQLVWEQIGINYRDPFAIQEFKQRFEKQLQERLKPLGAPQPLPPLVSAQVKFKTDRSSYSFDNETLVIGPVFAHLKSAAIRPSGSGHRDWPFPIASCFRREISGKLEVFDFGEIGNFWGHISGEKLARMNIKADEAKELFKGQQTAELDGVAVYRVIKQPTPMGSTFCGSGGILFELSPVSFTIKGLPGGERVLTQFFWGRGA</sequence>
<feature type="signal peptide" evidence="1">
    <location>
        <begin position="1"/>
        <end position="24"/>
    </location>
</feature>
<protein>
    <submittedName>
        <fullName evidence="2">Uncharacterized protein</fullName>
    </submittedName>
</protein>
<keyword evidence="1" id="KW-0732">Signal</keyword>
<keyword evidence="3" id="KW-1185">Reference proteome</keyword>
<gene>
    <name evidence="2" type="ORF">PRZ03_09590</name>
</gene>
<dbReference type="EMBL" id="JAQQXT010000005">
    <property type="protein sequence ID" value="MDC8771820.1"/>
    <property type="molecule type" value="Genomic_DNA"/>
</dbReference>
<feature type="chain" id="PRO_5046586742" evidence="1">
    <location>
        <begin position="25"/>
        <end position="266"/>
    </location>
</feature>
<name>A0ABT5KDE3_9BURK</name>
<evidence type="ECO:0000313" key="3">
    <source>
        <dbReference type="Proteomes" id="UP001221189"/>
    </source>
</evidence>
<dbReference type="RefSeq" id="WP_273600111.1">
    <property type="nucleotide sequence ID" value="NZ_JAQQXT010000005.1"/>
</dbReference>
<proteinExistence type="predicted"/>
<reference evidence="2 3" key="1">
    <citation type="submission" date="2022-10" db="EMBL/GenBank/DDBJ databases">
        <title>Paucibacter sp. hw1 Genome sequencing.</title>
        <authorList>
            <person name="Park S."/>
        </authorList>
    </citation>
    <scope>NUCLEOTIDE SEQUENCE [LARGE SCALE GENOMIC DNA]</scope>
    <source>
        <strain evidence="3">hw1</strain>
    </source>
</reference>